<dbReference type="InterPro" id="IPR047216">
    <property type="entry name" value="Endonuclease_DUF559_bact"/>
</dbReference>
<keyword evidence="4" id="KW-1185">Reference proteome</keyword>
<dbReference type="CDD" id="cd01038">
    <property type="entry name" value="Endonuclease_DUF559"/>
    <property type="match status" value="1"/>
</dbReference>
<feature type="domain" description="DUF559" evidence="2">
    <location>
        <begin position="9"/>
        <end position="110"/>
    </location>
</feature>
<feature type="region of interest" description="Disordered" evidence="1">
    <location>
        <begin position="118"/>
        <end position="137"/>
    </location>
</feature>
<comment type="caution">
    <text evidence="3">The sequence shown here is derived from an EMBL/GenBank/DDBJ whole genome shotgun (WGS) entry which is preliminary data.</text>
</comment>
<evidence type="ECO:0000313" key="4">
    <source>
        <dbReference type="Proteomes" id="UP000441389"/>
    </source>
</evidence>
<dbReference type="PANTHER" id="PTHR38590">
    <property type="entry name" value="BLL0828 PROTEIN"/>
    <property type="match status" value="1"/>
</dbReference>
<proteinExistence type="predicted"/>
<dbReference type="Pfam" id="PF04480">
    <property type="entry name" value="DUF559"/>
    <property type="match status" value="1"/>
</dbReference>
<evidence type="ECO:0000256" key="1">
    <source>
        <dbReference type="SAM" id="MobiDB-lite"/>
    </source>
</evidence>
<dbReference type="AlphaFoldDB" id="A0A6I4IWQ6"/>
<dbReference type="Gene3D" id="3.40.960.10">
    <property type="entry name" value="VSR Endonuclease"/>
    <property type="match status" value="1"/>
</dbReference>
<dbReference type="PANTHER" id="PTHR38590:SF1">
    <property type="entry name" value="BLL0828 PROTEIN"/>
    <property type="match status" value="1"/>
</dbReference>
<evidence type="ECO:0000259" key="2">
    <source>
        <dbReference type="Pfam" id="PF04480"/>
    </source>
</evidence>
<dbReference type="SUPFAM" id="SSF52980">
    <property type="entry name" value="Restriction endonuclease-like"/>
    <property type="match status" value="1"/>
</dbReference>
<dbReference type="InterPro" id="IPR011335">
    <property type="entry name" value="Restrct_endonuc-II-like"/>
</dbReference>
<gene>
    <name evidence="3" type="ORF">GON01_01055</name>
</gene>
<dbReference type="Proteomes" id="UP000441389">
    <property type="component" value="Unassembled WGS sequence"/>
</dbReference>
<dbReference type="RefSeq" id="WP_181600158.1">
    <property type="nucleotide sequence ID" value="NZ_WQMS01000001.1"/>
</dbReference>
<dbReference type="InterPro" id="IPR007569">
    <property type="entry name" value="DUF559"/>
</dbReference>
<accession>A0A6I4IWQ6</accession>
<reference evidence="3 4" key="1">
    <citation type="submission" date="2019-12" db="EMBL/GenBank/DDBJ databases">
        <authorList>
            <person name="Huq M.A."/>
        </authorList>
    </citation>
    <scope>NUCLEOTIDE SEQUENCE [LARGE SCALE GENOMIC DNA]</scope>
    <source>
        <strain evidence="3 4">MAH-20</strain>
    </source>
</reference>
<organism evidence="3 4">
    <name type="scientific">Sphingomonas horti</name>
    <dbReference type="NCBI Taxonomy" id="2682842"/>
    <lineage>
        <taxon>Bacteria</taxon>
        <taxon>Pseudomonadati</taxon>
        <taxon>Pseudomonadota</taxon>
        <taxon>Alphaproteobacteria</taxon>
        <taxon>Sphingomonadales</taxon>
        <taxon>Sphingomonadaceae</taxon>
        <taxon>Sphingomonas</taxon>
    </lineage>
</organism>
<dbReference type="EMBL" id="WQMS01000001">
    <property type="protein sequence ID" value="MVO76529.1"/>
    <property type="molecule type" value="Genomic_DNA"/>
</dbReference>
<sequence length="137" mass="15929">MIKGSGRAYRRAKELRRDMSLPEILLWRQLRRKQTGFHWRKQHPAGEYELDFYCDRAKLCVEVDGEAHERGDRPRKDARRDRWLLTRGIRTLRVPAQEILTNLDGVLALIGAIARKRAPLHRPSDGPPPPDKLGEDC</sequence>
<protein>
    <submittedName>
        <fullName evidence="3">DUF559 domain-containing protein</fullName>
    </submittedName>
</protein>
<evidence type="ECO:0000313" key="3">
    <source>
        <dbReference type="EMBL" id="MVO76529.1"/>
    </source>
</evidence>
<name>A0A6I4IWQ6_9SPHN</name>